<keyword evidence="2 6" id="KW-0812">Transmembrane</keyword>
<dbReference type="Proteomes" id="UP000322873">
    <property type="component" value="Unassembled WGS sequence"/>
</dbReference>
<feature type="transmembrane region" description="Helical" evidence="6">
    <location>
        <begin position="215"/>
        <end position="234"/>
    </location>
</feature>
<organism evidence="8 9">
    <name type="scientific">Monilinia fructicola</name>
    <name type="common">Brown rot fungus</name>
    <name type="synonym">Ciboria fructicola</name>
    <dbReference type="NCBI Taxonomy" id="38448"/>
    <lineage>
        <taxon>Eukaryota</taxon>
        <taxon>Fungi</taxon>
        <taxon>Dikarya</taxon>
        <taxon>Ascomycota</taxon>
        <taxon>Pezizomycotina</taxon>
        <taxon>Leotiomycetes</taxon>
        <taxon>Helotiales</taxon>
        <taxon>Sclerotiniaceae</taxon>
        <taxon>Monilinia</taxon>
    </lineage>
</organism>
<evidence type="ECO:0000259" key="7">
    <source>
        <dbReference type="Pfam" id="PF20684"/>
    </source>
</evidence>
<proteinExistence type="inferred from homology"/>
<dbReference type="EMBL" id="VICG01000013">
    <property type="protein sequence ID" value="KAA8565432.1"/>
    <property type="molecule type" value="Genomic_DNA"/>
</dbReference>
<feature type="transmembrane region" description="Helical" evidence="6">
    <location>
        <begin position="254"/>
        <end position="276"/>
    </location>
</feature>
<comment type="subcellular location">
    <subcellularLocation>
        <location evidence="1">Membrane</location>
        <topology evidence="1">Multi-pass membrane protein</topology>
    </subcellularLocation>
</comment>
<dbReference type="AlphaFoldDB" id="A0A5M9JC34"/>
<evidence type="ECO:0000256" key="1">
    <source>
        <dbReference type="ARBA" id="ARBA00004141"/>
    </source>
</evidence>
<dbReference type="InterPro" id="IPR049326">
    <property type="entry name" value="Rhodopsin_dom_fungi"/>
</dbReference>
<keyword evidence="3 6" id="KW-1133">Transmembrane helix</keyword>
<gene>
    <name evidence="8" type="ORF">EYC84_009292</name>
</gene>
<feature type="transmembrane region" description="Helical" evidence="6">
    <location>
        <begin position="185"/>
        <end position="203"/>
    </location>
</feature>
<keyword evidence="4 6" id="KW-0472">Membrane</keyword>
<dbReference type="VEuPathDB" id="FungiDB:MFRU_006g00120"/>
<dbReference type="Pfam" id="PF20684">
    <property type="entry name" value="Fung_rhodopsin"/>
    <property type="match status" value="1"/>
</dbReference>
<dbReference type="OrthoDB" id="3529975at2759"/>
<comment type="caution">
    <text evidence="8">The sequence shown here is derived from an EMBL/GenBank/DDBJ whole genome shotgun (WGS) entry which is preliminary data.</text>
</comment>
<accession>A0A5M9JC34</accession>
<protein>
    <recommendedName>
        <fullName evidence="7">Rhodopsin domain-containing protein</fullName>
    </recommendedName>
</protein>
<dbReference type="InterPro" id="IPR052337">
    <property type="entry name" value="SAT4-like"/>
</dbReference>
<sequence length="389" mass="43014">MTSSNLTPEYLKAYNGHQVLVADAIILALTTVLLGLRIYVRSFKTAARGWDDYLLPPAWLLLVGLGIIVFVLVSSAGVGRHVEAVAAEDPQKLATLSKLIYVLDWFYVPSNTLSRASVVLMYLRIFTHRWARFFCWATLTFLVTNCITTIISAQLECRPLAFLWDKSIPGGTCFNTVLWWRLVNIPNFTADTAILLLPVRTVWGLRASTFRKAGISLICLTGSVGMIASIIRTVEFFISDLSADPTWYSTPTLVWTIVECGMYFSAACLIGLRPLLHKIPCAQNRPTAHSSQQKYGASRLVDSARGHFSRQASKQPYRDLDSLTEIVNTGTGDGASGTELVEVKGKPNGSDFEDLGEGQNVNSGKIHIQTRIDVQSSEGEATNDRYYFS</sequence>
<feature type="transmembrane region" description="Helical" evidence="6">
    <location>
        <begin position="59"/>
        <end position="79"/>
    </location>
</feature>
<evidence type="ECO:0000256" key="2">
    <source>
        <dbReference type="ARBA" id="ARBA00022692"/>
    </source>
</evidence>
<evidence type="ECO:0000256" key="4">
    <source>
        <dbReference type="ARBA" id="ARBA00023136"/>
    </source>
</evidence>
<feature type="domain" description="Rhodopsin" evidence="7">
    <location>
        <begin position="36"/>
        <end position="278"/>
    </location>
</feature>
<keyword evidence="9" id="KW-1185">Reference proteome</keyword>
<feature type="transmembrane region" description="Helical" evidence="6">
    <location>
        <begin position="133"/>
        <end position="155"/>
    </location>
</feature>
<feature type="transmembrane region" description="Helical" evidence="6">
    <location>
        <begin position="20"/>
        <end position="39"/>
    </location>
</feature>
<evidence type="ECO:0000256" key="5">
    <source>
        <dbReference type="ARBA" id="ARBA00038359"/>
    </source>
</evidence>
<dbReference type="PANTHER" id="PTHR33048">
    <property type="entry name" value="PTH11-LIKE INTEGRAL MEMBRANE PROTEIN (AFU_ORTHOLOGUE AFUA_5G11245)"/>
    <property type="match status" value="1"/>
</dbReference>
<name>A0A5M9JC34_MONFR</name>
<dbReference type="GO" id="GO:0016020">
    <property type="term" value="C:membrane"/>
    <property type="evidence" value="ECO:0007669"/>
    <property type="project" value="UniProtKB-SubCell"/>
</dbReference>
<evidence type="ECO:0000313" key="9">
    <source>
        <dbReference type="Proteomes" id="UP000322873"/>
    </source>
</evidence>
<comment type="similarity">
    <text evidence="5">Belongs to the SAT4 family.</text>
</comment>
<dbReference type="PANTHER" id="PTHR33048:SF47">
    <property type="entry name" value="INTEGRAL MEMBRANE PROTEIN-RELATED"/>
    <property type="match status" value="1"/>
</dbReference>
<evidence type="ECO:0000256" key="3">
    <source>
        <dbReference type="ARBA" id="ARBA00022989"/>
    </source>
</evidence>
<evidence type="ECO:0000313" key="8">
    <source>
        <dbReference type="EMBL" id="KAA8565432.1"/>
    </source>
</evidence>
<reference evidence="8 9" key="1">
    <citation type="submission" date="2019-06" db="EMBL/GenBank/DDBJ databases">
        <title>Genome Sequence of the Brown Rot Fungal Pathogen Monilinia fructicola.</title>
        <authorList>
            <person name="De Miccolis Angelini R.M."/>
            <person name="Landi L."/>
            <person name="Abate D."/>
            <person name="Pollastro S."/>
            <person name="Romanazzi G."/>
            <person name="Faretra F."/>
        </authorList>
    </citation>
    <scope>NUCLEOTIDE SEQUENCE [LARGE SCALE GENOMIC DNA]</scope>
    <source>
        <strain evidence="8 9">Mfrc123</strain>
    </source>
</reference>
<evidence type="ECO:0000256" key="6">
    <source>
        <dbReference type="SAM" id="Phobius"/>
    </source>
</evidence>